<dbReference type="Gene3D" id="3.30.420.300">
    <property type="entry name" value="2-keto-3-deoxy-galactonokinase, substrate binding domain"/>
    <property type="match status" value="1"/>
</dbReference>
<protein>
    <submittedName>
        <fullName evidence="1">2-keto-3-deoxygalactonate kinase</fullName>
    </submittedName>
</protein>
<dbReference type="GO" id="GO:0034194">
    <property type="term" value="P:D-galactonate catabolic process"/>
    <property type="evidence" value="ECO:0007669"/>
    <property type="project" value="InterPro"/>
</dbReference>
<proteinExistence type="predicted"/>
<organism evidence="1 2">
    <name type="scientific">Paracoccus tibetensis</name>
    <dbReference type="NCBI Taxonomy" id="336292"/>
    <lineage>
        <taxon>Bacteria</taxon>
        <taxon>Pseudomonadati</taxon>
        <taxon>Pseudomonadota</taxon>
        <taxon>Alphaproteobacteria</taxon>
        <taxon>Rhodobacterales</taxon>
        <taxon>Paracoccaceae</taxon>
        <taxon>Paracoccus</taxon>
    </lineage>
</organism>
<evidence type="ECO:0000313" key="1">
    <source>
        <dbReference type="EMBL" id="SCY66908.1"/>
    </source>
</evidence>
<accession>A0A1G5HV43</accession>
<dbReference type="STRING" id="336292.SAMN05660710_02290"/>
<dbReference type="InterPro" id="IPR042257">
    <property type="entry name" value="DGOK_C"/>
</dbReference>
<dbReference type="OrthoDB" id="256574at2"/>
<evidence type="ECO:0000313" key="2">
    <source>
        <dbReference type="Proteomes" id="UP000199502"/>
    </source>
</evidence>
<dbReference type="RefSeq" id="WP_090744243.1">
    <property type="nucleotide sequence ID" value="NZ_FMVT01000007.1"/>
</dbReference>
<reference evidence="1 2" key="1">
    <citation type="submission" date="2016-10" db="EMBL/GenBank/DDBJ databases">
        <authorList>
            <person name="de Groot N.N."/>
        </authorList>
    </citation>
    <scope>NUCLEOTIDE SEQUENCE [LARGE SCALE GENOMIC DNA]</scope>
    <source>
        <strain evidence="1 2">CGMCC 1.8925</strain>
    </source>
</reference>
<dbReference type="Proteomes" id="UP000199502">
    <property type="component" value="Unassembled WGS sequence"/>
</dbReference>
<gene>
    <name evidence="1" type="ORF">SAMN05660710_02290</name>
</gene>
<dbReference type="EMBL" id="FMVT01000007">
    <property type="protein sequence ID" value="SCY66908.1"/>
    <property type="molecule type" value="Genomic_DNA"/>
</dbReference>
<name>A0A1G5HV43_9RHOB</name>
<keyword evidence="2" id="KW-1185">Reference proteome</keyword>
<dbReference type="Pfam" id="PF05035">
    <property type="entry name" value="DGOK"/>
    <property type="match status" value="1"/>
</dbReference>
<dbReference type="GO" id="GO:0008671">
    <property type="term" value="F:2-dehydro-3-deoxygalactonokinase activity"/>
    <property type="evidence" value="ECO:0007669"/>
    <property type="project" value="InterPro"/>
</dbReference>
<dbReference type="InterPro" id="IPR007729">
    <property type="entry name" value="DGOK"/>
</dbReference>
<keyword evidence="1" id="KW-0418">Kinase</keyword>
<keyword evidence="1" id="KW-0808">Transferase</keyword>
<dbReference type="Gene3D" id="3.30.420.310">
    <property type="entry name" value="2-keto-3-deoxy-galactonokinase, C-terminal domain"/>
    <property type="match status" value="1"/>
</dbReference>
<sequence>MQPAFAAVDWGTTSFRLWLLDAAGAICGQSAGPDGMTPSAGRFPEVLARHLASAGAAADLPVLICGMAGARQGWIEAPYLPLPARLDRLHEAAIRVPTEGDIRILPGLCQSDPAAPNVMRGEETQLLGLPPAKGPRLVCLPGTHSKWVWMDGPAVTRFTTVMTGELYAALSQHTVLRHSVPDAPPTPPDHPAFLAALDLVLAAPAAVLTRLFELRAGQLLDLAAPRDGDAHLSGLLIGAEIGALSPRIDAPLLLAGTGPLLALYAAALTRAGIPFTTADAAEASRRGLALAGSRIWSDA</sequence>
<dbReference type="AlphaFoldDB" id="A0A1G5HV43"/>
<dbReference type="InterPro" id="IPR042258">
    <property type="entry name" value="DGOK_N"/>
</dbReference>